<keyword evidence="3" id="KW-0173">Coenzyme A biosynthesis</keyword>
<dbReference type="AlphaFoldDB" id="A0A845QW55"/>
<organism evidence="5 6">
    <name type="scientific">Senegalia massiliensis</name>
    <dbReference type="NCBI Taxonomy" id="1720316"/>
    <lineage>
        <taxon>Bacteria</taxon>
        <taxon>Bacillati</taxon>
        <taxon>Bacillota</taxon>
        <taxon>Clostridia</taxon>
        <taxon>Eubacteriales</taxon>
        <taxon>Clostridiaceae</taxon>
        <taxon>Senegalia</taxon>
    </lineage>
</organism>
<evidence type="ECO:0000256" key="1">
    <source>
        <dbReference type="ARBA" id="ARBA00022741"/>
    </source>
</evidence>
<keyword evidence="1 3" id="KW-0547">Nucleotide-binding</keyword>
<keyword evidence="3" id="KW-0963">Cytoplasm</keyword>
<comment type="pathway">
    <text evidence="3">Cofactor biosynthesis; coenzyme A biosynthesis; CoA from (R)-pantothenate: step 5/5.</text>
</comment>
<dbReference type="GO" id="GO:0015937">
    <property type="term" value="P:coenzyme A biosynthetic process"/>
    <property type="evidence" value="ECO:0007669"/>
    <property type="project" value="UniProtKB-UniRule"/>
</dbReference>
<reference evidence="5 6" key="1">
    <citation type="submission" date="2018-08" db="EMBL/GenBank/DDBJ databases">
        <title>Murine metabolic-syndrome-specific gut microbial biobank.</title>
        <authorList>
            <person name="Liu C."/>
        </authorList>
    </citation>
    <scope>NUCLEOTIDE SEQUENCE [LARGE SCALE GENOMIC DNA]</scope>
    <source>
        <strain evidence="5 6">583</strain>
    </source>
</reference>
<dbReference type="CDD" id="cd02022">
    <property type="entry name" value="DPCK"/>
    <property type="match status" value="1"/>
</dbReference>
<dbReference type="Gene3D" id="3.40.50.300">
    <property type="entry name" value="P-loop containing nucleotide triphosphate hydrolases"/>
    <property type="match status" value="1"/>
</dbReference>
<feature type="binding site" evidence="3">
    <location>
        <begin position="16"/>
        <end position="21"/>
    </location>
    <ligand>
        <name>ATP</name>
        <dbReference type="ChEBI" id="CHEBI:30616"/>
    </ligand>
</feature>
<dbReference type="GO" id="GO:0005737">
    <property type="term" value="C:cytoplasm"/>
    <property type="evidence" value="ECO:0007669"/>
    <property type="project" value="UniProtKB-SubCell"/>
</dbReference>
<protein>
    <recommendedName>
        <fullName evidence="3 4">Dephospho-CoA kinase</fullName>
        <ecNumber evidence="3 4">2.7.1.24</ecNumber>
    </recommendedName>
    <alternativeName>
        <fullName evidence="3">Dephosphocoenzyme A kinase</fullName>
    </alternativeName>
</protein>
<evidence type="ECO:0000256" key="3">
    <source>
        <dbReference type="HAMAP-Rule" id="MF_00376"/>
    </source>
</evidence>
<dbReference type="RefSeq" id="WP_160196236.1">
    <property type="nucleotide sequence ID" value="NZ_QXXA01000004.1"/>
</dbReference>
<dbReference type="Proteomes" id="UP000467132">
    <property type="component" value="Unassembled WGS sequence"/>
</dbReference>
<evidence type="ECO:0000256" key="2">
    <source>
        <dbReference type="ARBA" id="ARBA00022840"/>
    </source>
</evidence>
<dbReference type="GO" id="GO:0004140">
    <property type="term" value="F:dephospho-CoA kinase activity"/>
    <property type="evidence" value="ECO:0007669"/>
    <property type="project" value="UniProtKB-UniRule"/>
</dbReference>
<keyword evidence="6" id="KW-1185">Reference proteome</keyword>
<comment type="function">
    <text evidence="3">Catalyzes the phosphorylation of the 3'-hydroxyl group of dephosphocoenzyme A to form coenzyme A.</text>
</comment>
<dbReference type="PROSITE" id="PS51219">
    <property type="entry name" value="DPCK"/>
    <property type="match status" value="1"/>
</dbReference>
<dbReference type="PANTHER" id="PTHR10695:SF46">
    <property type="entry name" value="BIFUNCTIONAL COENZYME A SYNTHASE-RELATED"/>
    <property type="match status" value="1"/>
</dbReference>
<keyword evidence="3 5" id="KW-0418">Kinase</keyword>
<comment type="catalytic activity">
    <reaction evidence="3">
        <text>3'-dephospho-CoA + ATP = ADP + CoA + H(+)</text>
        <dbReference type="Rhea" id="RHEA:18245"/>
        <dbReference type="ChEBI" id="CHEBI:15378"/>
        <dbReference type="ChEBI" id="CHEBI:30616"/>
        <dbReference type="ChEBI" id="CHEBI:57287"/>
        <dbReference type="ChEBI" id="CHEBI:57328"/>
        <dbReference type="ChEBI" id="CHEBI:456216"/>
        <dbReference type="EC" id="2.7.1.24"/>
    </reaction>
</comment>
<comment type="subcellular location">
    <subcellularLocation>
        <location evidence="3">Cytoplasm</location>
    </subcellularLocation>
</comment>
<comment type="similarity">
    <text evidence="3">Belongs to the CoaE family.</text>
</comment>
<gene>
    <name evidence="3" type="primary">coaE</name>
    <name evidence="5" type="ORF">D3Z33_02610</name>
</gene>
<dbReference type="InterPro" id="IPR001977">
    <property type="entry name" value="Depp_CoAkinase"/>
</dbReference>
<accession>A0A845QW55</accession>
<dbReference type="PANTHER" id="PTHR10695">
    <property type="entry name" value="DEPHOSPHO-COA KINASE-RELATED"/>
    <property type="match status" value="1"/>
</dbReference>
<dbReference type="EC" id="2.7.1.24" evidence="3 4"/>
<dbReference type="EMBL" id="QXXA01000004">
    <property type="protein sequence ID" value="NBI05746.1"/>
    <property type="molecule type" value="Genomic_DNA"/>
</dbReference>
<keyword evidence="3 5" id="KW-0808">Transferase</keyword>
<name>A0A845QW55_9CLOT</name>
<evidence type="ECO:0000313" key="5">
    <source>
        <dbReference type="EMBL" id="NBI05746.1"/>
    </source>
</evidence>
<keyword evidence="2 3" id="KW-0067">ATP-binding</keyword>
<proteinExistence type="inferred from homology"/>
<dbReference type="Pfam" id="PF01121">
    <property type="entry name" value="CoaE"/>
    <property type="match status" value="1"/>
</dbReference>
<dbReference type="OrthoDB" id="9812943at2"/>
<dbReference type="UniPathway" id="UPA00241">
    <property type="reaction ID" value="UER00356"/>
</dbReference>
<sequence length="208" mass="24582">MGQNKIKIIGLTGGIATGKTTVKNILIKYGYKVIDADEISREVVKKNKPAYKDIVDFFGKDVLNSNDEINREKLGGIIFNKKDLRNKLNEIVHPRVYESIRNNIYKYIKENQKVIFIDIPLLIEVRKRLEKEKIIFDEIWLIYLNKDEQIKRLMNRDRYTFKEAMSRINAQIDIDEKIKYCDIVIDNSRDIEHTKRQLKVALSKNDFM</sequence>
<dbReference type="HAMAP" id="MF_00376">
    <property type="entry name" value="Dephospho_CoA_kinase"/>
    <property type="match status" value="1"/>
</dbReference>
<evidence type="ECO:0000313" key="6">
    <source>
        <dbReference type="Proteomes" id="UP000467132"/>
    </source>
</evidence>
<dbReference type="NCBIfam" id="TIGR00152">
    <property type="entry name" value="dephospho-CoA kinase"/>
    <property type="match status" value="1"/>
</dbReference>
<dbReference type="GO" id="GO:0005524">
    <property type="term" value="F:ATP binding"/>
    <property type="evidence" value="ECO:0007669"/>
    <property type="project" value="UniProtKB-UniRule"/>
</dbReference>
<dbReference type="InterPro" id="IPR027417">
    <property type="entry name" value="P-loop_NTPase"/>
</dbReference>
<evidence type="ECO:0000256" key="4">
    <source>
        <dbReference type="NCBIfam" id="TIGR00152"/>
    </source>
</evidence>
<comment type="caution">
    <text evidence="5">The sequence shown here is derived from an EMBL/GenBank/DDBJ whole genome shotgun (WGS) entry which is preliminary data.</text>
</comment>
<dbReference type="SUPFAM" id="SSF52540">
    <property type="entry name" value="P-loop containing nucleoside triphosphate hydrolases"/>
    <property type="match status" value="1"/>
</dbReference>